<proteinExistence type="predicted"/>
<feature type="compositionally biased region" description="Basic residues" evidence="7">
    <location>
        <begin position="47"/>
        <end position="58"/>
    </location>
</feature>
<dbReference type="GO" id="GO:0006351">
    <property type="term" value="P:DNA-templated transcription"/>
    <property type="evidence" value="ECO:0007669"/>
    <property type="project" value="InterPro"/>
</dbReference>
<keyword evidence="10" id="KW-1185">Reference proteome</keyword>
<dbReference type="PROSITE" id="PS00463">
    <property type="entry name" value="ZN2_CY6_FUNGAL_1"/>
    <property type="match status" value="1"/>
</dbReference>
<dbReference type="PROSITE" id="PS50048">
    <property type="entry name" value="ZN2_CY6_FUNGAL_2"/>
    <property type="match status" value="1"/>
</dbReference>
<gene>
    <name evidence="9" type="ORF">EDB81DRAFT_913269</name>
</gene>
<dbReference type="SMART" id="SM00066">
    <property type="entry name" value="GAL4"/>
    <property type="match status" value="1"/>
</dbReference>
<protein>
    <submittedName>
        <fullName evidence="9">Fungal-specific transcription factor domain-containing protein</fullName>
    </submittedName>
</protein>
<dbReference type="InterPro" id="IPR001138">
    <property type="entry name" value="Zn2Cys6_DnaBD"/>
</dbReference>
<feature type="compositionally biased region" description="Polar residues" evidence="7">
    <location>
        <begin position="88"/>
        <end position="99"/>
    </location>
</feature>
<evidence type="ECO:0000256" key="4">
    <source>
        <dbReference type="ARBA" id="ARBA00023125"/>
    </source>
</evidence>
<keyword evidence="6" id="KW-0539">Nucleus</keyword>
<dbReference type="SUPFAM" id="SSF57701">
    <property type="entry name" value="Zn2/Cys6 DNA-binding domain"/>
    <property type="match status" value="1"/>
</dbReference>
<dbReference type="GO" id="GO:0000981">
    <property type="term" value="F:DNA-binding transcription factor activity, RNA polymerase II-specific"/>
    <property type="evidence" value="ECO:0007669"/>
    <property type="project" value="InterPro"/>
</dbReference>
<dbReference type="EMBL" id="JAGMUV010000023">
    <property type="protein sequence ID" value="KAH7123130.1"/>
    <property type="molecule type" value="Genomic_DNA"/>
</dbReference>
<keyword evidence="5" id="KW-0804">Transcription</keyword>
<dbReference type="Gene3D" id="4.10.240.10">
    <property type="entry name" value="Zn(2)-C6 fungal-type DNA-binding domain"/>
    <property type="match status" value="1"/>
</dbReference>
<dbReference type="SMART" id="SM00906">
    <property type="entry name" value="Fungal_trans"/>
    <property type="match status" value="1"/>
</dbReference>
<evidence type="ECO:0000256" key="3">
    <source>
        <dbReference type="ARBA" id="ARBA00023015"/>
    </source>
</evidence>
<evidence type="ECO:0000259" key="8">
    <source>
        <dbReference type="PROSITE" id="PS50048"/>
    </source>
</evidence>
<comment type="caution">
    <text evidence="9">The sequence shown here is derived from an EMBL/GenBank/DDBJ whole genome shotgun (WGS) entry which is preliminary data.</text>
</comment>
<name>A0A9P9DP80_9HYPO</name>
<evidence type="ECO:0000256" key="5">
    <source>
        <dbReference type="ARBA" id="ARBA00023163"/>
    </source>
</evidence>
<accession>A0A9P9DP80</accession>
<dbReference type="CDD" id="cd12148">
    <property type="entry name" value="fungal_TF_MHR"/>
    <property type="match status" value="1"/>
</dbReference>
<dbReference type="Pfam" id="PF04082">
    <property type="entry name" value="Fungal_trans"/>
    <property type="match status" value="1"/>
</dbReference>
<dbReference type="GO" id="GO:0008270">
    <property type="term" value="F:zinc ion binding"/>
    <property type="evidence" value="ECO:0007669"/>
    <property type="project" value="InterPro"/>
</dbReference>
<dbReference type="Pfam" id="PF00172">
    <property type="entry name" value="Zn_clus"/>
    <property type="match status" value="1"/>
</dbReference>
<dbReference type="PANTHER" id="PTHR47171:SF4">
    <property type="entry name" value="ACETAMIDASE REGULATORY PROTEIN"/>
    <property type="match status" value="1"/>
</dbReference>
<dbReference type="InterPro" id="IPR007219">
    <property type="entry name" value="XnlR_reg_dom"/>
</dbReference>
<keyword evidence="1" id="KW-0479">Metal-binding</keyword>
<organism evidence="9 10">
    <name type="scientific">Dactylonectria macrodidyma</name>
    <dbReference type="NCBI Taxonomy" id="307937"/>
    <lineage>
        <taxon>Eukaryota</taxon>
        <taxon>Fungi</taxon>
        <taxon>Dikarya</taxon>
        <taxon>Ascomycota</taxon>
        <taxon>Pezizomycotina</taxon>
        <taxon>Sordariomycetes</taxon>
        <taxon>Hypocreomycetidae</taxon>
        <taxon>Hypocreales</taxon>
        <taxon>Nectriaceae</taxon>
        <taxon>Dactylonectria</taxon>
    </lineage>
</organism>
<evidence type="ECO:0000256" key="2">
    <source>
        <dbReference type="ARBA" id="ARBA00022833"/>
    </source>
</evidence>
<evidence type="ECO:0000313" key="9">
    <source>
        <dbReference type="EMBL" id="KAH7123130.1"/>
    </source>
</evidence>
<dbReference type="InterPro" id="IPR036864">
    <property type="entry name" value="Zn2-C6_fun-type_DNA-bd_sf"/>
</dbReference>
<evidence type="ECO:0000256" key="7">
    <source>
        <dbReference type="SAM" id="MobiDB-lite"/>
    </source>
</evidence>
<dbReference type="Proteomes" id="UP000738349">
    <property type="component" value="Unassembled WGS sequence"/>
</dbReference>
<dbReference type="CDD" id="cd00067">
    <property type="entry name" value="GAL4"/>
    <property type="match status" value="1"/>
</dbReference>
<dbReference type="GO" id="GO:0003677">
    <property type="term" value="F:DNA binding"/>
    <property type="evidence" value="ECO:0007669"/>
    <property type="project" value="UniProtKB-KW"/>
</dbReference>
<sequence>MDNYPRRKQYTACDICRRRKVRCHVAFQSSSTCSACHRSGTECRFTTKAKRSSKHTTRTPRPGAPSQSHVQLHDGSGAEETPMADPISLQNGHGTSSSSEQEKLARTGLALFLKHGITNDTWAVFDSLDKLRIAYVGTAASNISHLVDLHRVSSPSELGQPSNSTTSDIDPIESLLHPGTPCKQEEGIKPLHYPYPPIRQDKAWTPNVDVFGITSTQNLLSDVSFVPEPEIRDALVAAYFEHIHPFLPFLSKDDFIGTESGKSPPLLLYQAVLMAGAHACSHPIVANNRHWLKSILFRRASMLFHIRHETDRIHLMQAAILFTWYTGDGDTVTGGPYYWAGIASRIGCGLGAHRRGTTLLSQHSLCFKLSWWSAFVCDVFSSLDTGRPNSIRLEEIDQLPITLDVDTPPLDSMSAETSLYNIAHLKFLKEMVELAYIGIDIIMANAPFPTQQFNVQAIDAKLGLWSVRSGVFSDTDNDPRTCQLGIHYNLLLLYLHRNNSDEPGSKSVCSIAAQTIVSLFEQLRVNDGLKQCPFTAVNAIMAAGIQIVTEIRATIVTGMHPVAIDALARLSRLLRSASALAEYWLGMESVHTVFKDLYEEYGYITQFLQGKGVVVSENSLECGICYLGYFL</sequence>
<keyword evidence="4" id="KW-0238">DNA-binding</keyword>
<keyword evidence="3" id="KW-0805">Transcription regulation</keyword>
<dbReference type="OrthoDB" id="25391at2759"/>
<dbReference type="InterPro" id="IPR052073">
    <property type="entry name" value="Amide_Lactam_Regulators"/>
</dbReference>
<feature type="domain" description="Zn(2)-C6 fungal-type" evidence="8">
    <location>
        <begin position="12"/>
        <end position="45"/>
    </location>
</feature>
<feature type="region of interest" description="Disordered" evidence="7">
    <location>
        <begin position="47"/>
        <end position="101"/>
    </location>
</feature>
<dbReference type="AlphaFoldDB" id="A0A9P9DP80"/>
<keyword evidence="2" id="KW-0862">Zinc</keyword>
<evidence type="ECO:0000256" key="6">
    <source>
        <dbReference type="ARBA" id="ARBA00023242"/>
    </source>
</evidence>
<evidence type="ECO:0000313" key="10">
    <source>
        <dbReference type="Proteomes" id="UP000738349"/>
    </source>
</evidence>
<dbReference type="PANTHER" id="PTHR47171">
    <property type="entry name" value="FARA-RELATED"/>
    <property type="match status" value="1"/>
</dbReference>
<reference evidence="9" key="1">
    <citation type="journal article" date="2021" name="Nat. Commun.">
        <title>Genetic determinants of endophytism in the Arabidopsis root mycobiome.</title>
        <authorList>
            <person name="Mesny F."/>
            <person name="Miyauchi S."/>
            <person name="Thiergart T."/>
            <person name="Pickel B."/>
            <person name="Atanasova L."/>
            <person name="Karlsson M."/>
            <person name="Huettel B."/>
            <person name="Barry K.W."/>
            <person name="Haridas S."/>
            <person name="Chen C."/>
            <person name="Bauer D."/>
            <person name="Andreopoulos W."/>
            <person name="Pangilinan J."/>
            <person name="LaButti K."/>
            <person name="Riley R."/>
            <person name="Lipzen A."/>
            <person name="Clum A."/>
            <person name="Drula E."/>
            <person name="Henrissat B."/>
            <person name="Kohler A."/>
            <person name="Grigoriev I.V."/>
            <person name="Martin F.M."/>
            <person name="Hacquard S."/>
        </authorList>
    </citation>
    <scope>NUCLEOTIDE SEQUENCE</scope>
    <source>
        <strain evidence="9">MPI-CAGE-AT-0147</strain>
    </source>
</reference>
<evidence type="ECO:0000256" key="1">
    <source>
        <dbReference type="ARBA" id="ARBA00022723"/>
    </source>
</evidence>